<gene>
    <name evidence="1" type="ORF">XCR1_1490010</name>
</gene>
<proteinExistence type="predicted"/>
<dbReference type="EMBL" id="CBXE010000056">
    <property type="protein sequence ID" value="CDL80383.1"/>
    <property type="molecule type" value="Genomic_DNA"/>
</dbReference>
<evidence type="ECO:0000313" key="1">
    <source>
        <dbReference type="EMBL" id="CDL80383.1"/>
    </source>
</evidence>
<accession>W1IRB9</accession>
<dbReference type="Proteomes" id="UP000019197">
    <property type="component" value="Unassembled WGS sequence"/>
</dbReference>
<name>W1IRB9_9GAMM</name>
<organism evidence="1 2">
    <name type="scientific">Xenorhabdus cabanillasii JM26</name>
    <dbReference type="NCBI Taxonomy" id="1427517"/>
    <lineage>
        <taxon>Bacteria</taxon>
        <taxon>Pseudomonadati</taxon>
        <taxon>Pseudomonadota</taxon>
        <taxon>Gammaproteobacteria</taxon>
        <taxon>Enterobacterales</taxon>
        <taxon>Morganellaceae</taxon>
        <taxon>Xenorhabdus</taxon>
    </lineage>
</organism>
<comment type="caution">
    <text evidence="1">The sequence shown here is derived from an EMBL/GenBank/DDBJ whole genome shotgun (WGS) entry which is preliminary data.</text>
</comment>
<evidence type="ECO:0000313" key="2">
    <source>
        <dbReference type="Proteomes" id="UP000019197"/>
    </source>
</evidence>
<sequence length="82" mass="8978">MDIGDAVGQPDGQLSGCLPTIIIAGKNIIYQYVKLYPHQCVDDSIISFYGILVLPACPKTALNRHTASNNKNGKRENRYAIT</sequence>
<protein>
    <submittedName>
        <fullName evidence="1">Uncharacterized protein</fullName>
    </submittedName>
</protein>
<dbReference type="AlphaFoldDB" id="W1IRB9"/>
<reference evidence="1 2" key="1">
    <citation type="submission" date="2013-11" db="EMBL/GenBank/DDBJ databases">
        <title>Draft genome sequence and annotation of the entomopathogenic bacterium, Xenorhabdus cabanillasi strain JM26.</title>
        <authorList>
            <person name="Gualtieri M."/>
            <person name="Ogier J.C."/>
            <person name="Pages S."/>
            <person name="Givaudan A."/>
            <person name="Gaudriault S."/>
        </authorList>
    </citation>
    <scope>NUCLEOTIDE SEQUENCE [LARGE SCALE GENOMIC DNA]</scope>
    <source>
        <strain evidence="1 2">JM26</strain>
    </source>
</reference>